<keyword evidence="1" id="KW-0472">Membrane</keyword>
<proteinExistence type="predicted"/>
<protein>
    <submittedName>
        <fullName evidence="2">Uncharacterized protein</fullName>
    </submittedName>
</protein>
<dbReference type="Proteomes" id="UP000613512">
    <property type="component" value="Unassembled WGS sequence"/>
</dbReference>
<organism evidence="2 3">
    <name type="scientific">Ornithinibacillus halotolerans</name>
    <dbReference type="NCBI Taxonomy" id="1274357"/>
    <lineage>
        <taxon>Bacteria</taxon>
        <taxon>Bacillati</taxon>
        <taxon>Bacillota</taxon>
        <taxon>Bacilli</taxon>
        <taxon>Bacillales</taxon>
        <taxon>Bacillaceae</taxon>
        <taxon>Ornithinibacillus</taxon>
    </lineage>
</organism>
<dbReference type="AlphaFoldDB" id="A0A916RK79"/>
<comment type="caution">
    <text evidence="2">The sequence shown here is derived from an EMBL/GenBank/DDBJ whole genome shotgun (WGS) entry which is preliminary data.</text>
</comment>
<dbReference type="RefSeq" id="WP_188382684.1">
    <property type="nucleotide sequence ID" value="NZ_BMEY01000001.1"/>
</dbReference>
<keyword evidence="1" id="KW-1133">Transmembrane helix</keyword>
<name>A0A916RK79_9BACI</name>
<reference evidence="2" key="1">
    <citation type="journal article" date="2014" name="Int. J. Syst. Evol. Microbiol.">
        <title>Complete genome sequence of Corynebacterium casei LMG S-19264T (=DSM 44701T), isolated from a smear-ripened cheese.</title>
        <authorList>
            <consortium name="US DOE Joint Genome Institute (JGI-PGF)"/>
            <person name="Walter F."/>
            <person name="Albersmeier A."/>
            <person name="Kalinowski J."/>
            <person name="Ruckert C."/>
        </authorList>
    </citation>
    <scope>NUCLEOTIDE SEQUENCE</scope>
    <source>
        <strain evidence="2">CGMCC 1.12408</strain>
    </source>
</reference>
<gene>
    <name evidence="2" type="ORF">GCM10008025_00620</name>
</gene>
<evidence type="ECO:0000313" key="3">
    <source>
        <dbReference type="Proteomes" id="UP000613512"/>
    </source>
</evidence>
<evidence type="ECO:0000313" key="2">
    <source>
        <dbReference type="EMBL" id="GGA60469.1"/>
    </source>
</evidence>
<feature type="transmembrane region" description="Helical" evidence="1">
    <location>
        <begin position="7"/>
        <end position="26"/>
    </location>
</feature>
<feature type="transmembrane region" description="Helical" evidence="1">
    <location>
        <begin position="32"/>
        <end position="54"/>
    </location>
</feature>
<evidence type="ECO:0000256" key="1">
    <source>
        <dbReference type="SAM" id="Phobius"/>
    </source>
</evidence>
<keyword evidence="1" id="KW-0812">Transmembrane</keyword>
<dbReference type="EMBL" id="BMEY01000001">
    <property type="protein sequence ID" value="GGA60469.1"/>
    <property type="molecule type" value="Genomic_DNA"/>
</dbReference>
<keyword evidence="3" id="KW-1185">Reference proteome</keyword>
<reference evidence="2" key="2">
    <citation type="submission" date="2020-09" db="EMBL/GenBank/DDBJ databases">
        <authorList>
            <person name="Sun Q."/>
            <person name="Zhou Y."/>
        </authorList>
    </citation>
    <scope>NUCLEOTIDE SEQUENCE</scope>
    <source>
        <strain evidence="2">CGMCC 1.12408</strain>
    </source>
</reference>
<accession>A0A916RK79</accession>
<feature type="transmembrane region" description="Helical" evidence="1">
    <location>
        <begin position="66"/>
        <end position="88"/>
    </location>
</feature>
<sequence>MKPLGWITVVTVVIGAVGFGFLQLFVDFGVWLILATTGWGALCLFLVVWAFLDYYQPKDKKSRRVLLYQFGITLFSLYFLGVILISVIG</sequence>